<dbReference type="AlphaFoldDB" id="A0AAJ1WWZ0"/>
<evidence type="ECO:0000313" key="4">
    <source>
        <dbReference type="Proteomes" id="UP001432995"/>
    </source>
</evidence>
<reference evidence="2" key="2">
    <citation type="submission" date="2024-06" db="EMBL/GenBank/DDBJ databases">
        <authorList>
            <person name="Campbell A.G."/>
        </authorList>
    </citation>
    <scope>NUCLEOTIDE SEQUENCE</scope>
    <source>
        <strain evidence="2">EM17</strain>
    </source>
</reference>
<proteinExistence type="predicted"/>
<evidence type="ECO:0008006" key="5">
    <source>
        <dbReference type="Google" id="ProtNLM"/>
    </source>
</evidence>
<dbReference type="Proteomes" id="UP001432995">
    <property type="component" value="Unassembled WGS sequence"/>
</dbReference>
<dbReference type="EMBL" id="JAUSWL010000012">
    <property type="protein sequence ID" value="MDQ0546119.1"/>
    <property type="molecule type" value="Genomic_DNA"/>
</dbReference>
<comment type="caution">
    <text evidence="1">The sequence shown here is derived from an EMBL/GenBank/DDBJ whole genome shotgun (WGS) entry which is preliminary data.</text>
</comment>
<name>A0AAJ1WWZ0_9HYPH</name>
<sequence>MATHPEFDELTERFFQDVDLIFSTEAELLEFVIEPFSQERRLSLRDYLSLITSDDFDGKELLDIWNDSKAHWLFHSAPPLRLLLNNIRDRL</sequence>
<evidence type="ECO:0000313" key="2">
    <source>
        <dbReference type="EMBL" id="MER2289827.1"/>
    </source>
</evidence>
<dbReference type="RefSeq" id="WP_230367586.1">
    <property type="nucleotide sequence ID" value="NZ_JAJALK010000013.1"/>
</dbReference>
<organism evidence="1 3">
    <name type="scientific">Methylobacterium brachiatum</name>
    <dbReference type="NCBI Taxonomy" id="269660"/>
    <lineage>
        <taxon>Bacteria</taxon>
        <taxon>Pseudomonadati</taxon>
        <taxon>Pseudomonadota</taxon>
        <taxon>Alphaproteobacteria</taxon>
        <taxon>Hyphomicrobiales</taxon>
        <taxon>Methylobacteriaceae</taxon>
        <taxon>Methylobacterium</taxon>
    </lineage>
</organism>
<dbReference type="Proteomes" id="UP001223420">
    <property type="component" value="Unassembled WGS sequence"/>
</dbReference>
<evidence type="ECO:0000313" key="3">
    <source>
        <dbReference type="Proteomes" id="UP001223420"/>
    </source>
</evidence>
<dbReference type="EMBL" id="JBELQD010000017">
    <property type="protein sequence ID" value="MER2289827.1"/>
    <property type="molecule type" value="Genomic_DNA"/>
</dbReference>
<gene>
    <name evidence="2" type="ORF">ABS770_16275</name>
    <name evidence="1" type="ORF">QO001_005068</name>
</gene>
<evidence type="ECO:0000313" key="1">
    <source>
        <dbReference type="EMBL" id="MDQ0546119.1"/>
    </source>
</evidence>
<keyword evidence="4" id="KW-1185">Reference proteome</keyword>
<reference evidence="1" key="1">
    <citation type="submission" date="2023-07" db="EMBL/GenBank/DDBJ databases">
        <title>Genomic Encyclopedia of Type Strains, Phase IV (KMG-IV): sequencing the most valuable type-strain genomes for metagenomic binning, comparative biology and taxonomic classification.</title>
        <authorList>
            <person name="Goeker M."/>
        </authorList>
    </citation>
    <scope>NUCLEOTIDE SEQUENCE</scope>
    <source>
        <strain evidence="1">DSM 19569</strain>
    </source>
</reference>
<protein>
    <recommendedName>
        <fullName evidence="5">CdiI immunity protein domain-containing protein</fullName>
    </recommendedName>
</protein>
<accession>A0AAJ1WWZ0</accession>